<keyword evidence="3" id="KW-1185">Reference proteome</keyword>
<accession>A0A8T9BQ14</accession>
<dbReference type="Proteomes" id="UP000469558">
    <property type="component" value="Unassembled WGS sequence"/>
</dbReference>
<dbReference type="Pfam" id="PF06985">
    <property type="entry name" value="HET"/>
    <property type="match status" value="1"/>
</dbReference>
<comment type="caution">
    <text evidence="2">The sequence shown here is derived from an EMBL/GenBank/DDBJ whole genome shotgun (WGS) entry which is preliminary data.</text>
</comment>
<sequence length="499" mass="56826">LPSPLANLPPFETLSYCWGTSPLSLPITVDSQTLHIKPNLASALREFRRSHREALEQRTLWIDAICINQEDVEERNQQVGYMCRIYSLSTDLVVWLGDADEFSEIALSFIRPFARLAGAKAGKKIFDDWAERLSCTPLLPVIFHALNQFLNRPWFRRAWVLQEYILGGVESTVFQCGKEQVSGKEMEVLCNLMSRGKLTKLARRCGVAYTGGRWQEIFEAKEHHRRTKTEGDAFSILQWLLQARYAEATNSRDKVYAVYGLFEAEQWSGYDPKAFLVDYNASVQDVFSSLVKTLVVSSKKLNVLMACGNRTSLVQRTWTPDWTIRSPDLQFIGRYRCEVKKLRFHAAGDSDAVATFSDNLSTLTLRGLIWDTITAISPPPTEPDFKDFCKETWDAIDANGTYASEHDTSVFLNQTLGSRNEELFKSNLDTRLKDSFAQKAQAFREKNPGRVPRLNRSAKAQALMQKLTTSMTNLPKRWAPNERVVVTERAFVGKDYAQE</sequence>
<evidence type="ECO:0000259" key="1">
    <source>
        <dbReference type="Pfam" id="PF06985"/>
    </source>
</evidence>
<dbReference type="PANTHER" id="PTHR24148:SF82">
    <property type="entry name" value="HETEROKARYON INCOMPATIBILITY DOMAIN-CONTAINING PROTEIN"/>
    <property type="match status" value="1"/>
</dbReference>
<gene>
    <name evidence="2" type="primary">het-6_37</name>
    <name evidence="2" type="ORF">LSUE1_G010385</name>
</gene>
<dbReference type="PANTHER" id="PTHR24148">
    <property type="entry name" value="ANKYRIN REPEAT DOMAIN-CONTAINING PROTEIN 39 HOMOLOG-RELATED"/>
    <property type="match status" value="1"/>
</dbReference>
<feature type="non-terminal residue" evidence="2">
    <location>
        <position position="1"/>
    </location>
</feature>
<dbReference type="InterPro" id="IPR052895">
    <property type="entry name" value="HetReg/Transcr_Mod"/>
</dbReference>
<feature type="non-terminal residue" evidence="2">
    <location>
        <position position="499"/>
    </location>
</feature>
<dbReference type="EMBL" id="QGMK01003484">
    <property type="protein sequence ID" value="TVY52582.1"/>
    <property type="molecule type" value="Genomic_DNA"/>
</dbReference>
<reference evidence="2 3" key="1">
    <citation type="submission" date="2018-05" db="EMBL/GenBank/DDBJ databases">
        <title>Genome sequencing and assembly of the regulated plant pathogen Lachnellula willkommii and related sister species for the development of diagnostic species identification markers.</title>
        <authorList>
            <person name="Giroux E."/>
            <person name="Bilodeau G."/>
        </authorList>
    </citation>
    <scope>NUCLEOTIDE SEQUENCE [LARGE SCALE GENOMIC DNA]</scope>
    <source>
        <strain evidence="2 3">CBS 268.59</strain>
    </source>
</reference>
<dbReference type="InterPro" id="IPR010730">
    <property type="entry name" value="HET"/>
</dbReference>
<dbReference type="OrthoDB" id="2157530at2759"/>
<dbReference type="AlphaFoldDB" id="A0A8T9BQ14"/>
<feature type="domain" description="Heterokaryon incompatibility" evidence="1">
    <location>
        <begin position="11"/>
        <end position="163"/>
    </location>
</feature>
<name>A0A8T9BQ14_9HELO</name>
<organism evidence="2 3">
    <name type="scientific">Lachnellula suecica</name>
    <dbReference type="NCBI Taxonomy" id="602035"/>
    <lineage>
        <taxon>Eukaryota</taxon>
        <taxon>Fungi</taxon>
        <taxon>Dikarya</taxon>
        <taxon>Ascomycota</taxon>
        <taxon>Pezizomycotina</taxon>
        <taxon>Leotiomycetes</taxon>
        <taxon>Helotiales</taxon>
        <taxon>Lachnaceae</taxon>
        <taxon>Lachnellula</taxon>
    </lineage>
</organism>
<evidence type="ECO:0000313" key="2">
    <source>
        <dbReference type="EMBL" id="TVY52582.1"/>
    </source>
</evidence>
<evidence type="ECO:0000313" key="3">
    <source>
        <dbReference type="Proteomes" id="UP000469558"/>
    </source>
</evidence>
<proteinExistence type="predicted"/>
<protein>
    <submittedName>
        <fullName evidence="2">Heterokaryon incompatibility protein 6 OR allele</fullName>
    </submittedName>
</protein>